<gene>
    <name evidence="1" type="ORF">UFOPK2992_01336</name>
</gene>
<dbReference type="InterPro" id="IPR011008">
    <property type="entry name" value="Dimeric_a/b-barrel"/>
</dbReference>
<dbReference type="GO" id="GO:0016857">
    <property type="term" value="F:racemase and epimerase activity, acting on carbohydrates and derivatives"/>
    <property type="evidence" value="ECO:0007669"/>
    <property type="project" value="InterPro"/>
</dbReference>
<dbReference type="Gene3D" id="3.30.70.100">
    <property type="match status" value="1"/>
</dbReference>
<dbReference type="SUPFAM" id="SSF54909">
    <property type="entry name" value="Dimeric alpha+beta barrel"/>
    <property type="match status" value="1"/>
</dbReference>
<dbReference type="AlphaFoldDB" id="A0A6J6YIT0"/>
<dbReference type="PANTHER" id="PTHR34389:SF2">
    <property type="entry name" value="L-RHAMNOSE MUTAROTASE"/>
    <property type="match status" value="1"/>
</dbReference>
<reference evidence="1" key="1">
    <citation type="submission" date="2020-05" db="EMBL/GenBank/DDBJ databases">
        <authorList>
            <person name="Chiriac C."/>
            <person name="Salcher M."/>
            <person name="Ghai R."/>
            <person name="Kavagutti S V."/>
        </authorList>
    </citation>
    <scope>NUCLEOTIDE SEQUENCE</scope>
</reference>
<dbReference type="Pfam" id="PF05336">
    <property type="entry name" value="rhaM"/>
    <property type="match status" value="1"/>
</dbReference>
<dbReference type="EMBL" id="CAFAAI010000245">
    <property type="protein sequence ID" value="CAB4807096.1"/>
    <property type="molecule type" value="Genomic_DNA"/>
</dbReference>
<organism evidence="1">
    <name type="scientific">freshwater metagenome</name>
    <dbReference type="NCBI Taxonomy" id="449393"/>
    <lineage>
        <taxon>unclassified sequences</taxon>
        <taxon>metagenomes</taxon>
        <taxon>ecological metagenomes</taxon>
    </lineage>
</organism>
<sequence>MSNQPSSLERFASVVRLRAEHREEYLKLHAEVWPEVCAAISAANISNYSIFLHEDLLIGYYEYLGDDHAADMATLAADPATRRWWALTDPCQQRVVGTPDGEQWAPVPEVWHLHP</sequence>
<protein>
    <submittedName>
        <fullName evidence="1">Unannotated protein</fullName>
    </submittedName>
</protein>
<name>A0A6J6YIT0_9ZZZZ</name>
<accession>A0A6J6YIT0</accession>
<proteinExistence type="predicted"/>
<dbReference type="PANTHER" id="PTHR34389">
    <property type="entry name" value="L-RHAMNOSE MUTAROTASE"/>
    <property type="match status" value="1"/>
</dbReference>
<dbReference type="InterPro" id="IPR008000">
    <property type="entry name" value="Rham/fucose_mutarotase"/>
</dbReference>
<evidence type="ECO:0000313" key="1">
    <source>
        <dbReference type="EMBL" id="CAB4807096.1"/>
    </source>
</evidence>